<dbReference type="PRINTS" id="PR00387">
    <property type="entry name" value="PDIESTERASE1"/>
</dbReference>
<keyword evidence="6 11" id="KW-0472">Membrane</keyword>
<dbReference type="Gene3D" id="1.10.1300.10">
    <property type="entry name" value="3'5'-cyclic nucleotide phosphodiesterase, catalytic domain"/>
    <property type="match status" value="1"/>
</dbReference>
<dbReference type="AlphaFoldDB" id="A0A0M0JGV1"/>
<reference evidence="14" key="1">
    <citation type="journal article" date="2015" name="PLoS Genet.">
        <title>Genome Sequence and Transcriptome Analyses of Chrysochromulina tobin: Metabolic Tools for Enhanced Algal Fitness in the Prominent Order Prymnesiales (Haptophyceae).</title>
        <authorList>
            <person name="Hovde B.T."/>
            <person name="Deodato C.R."/>
            <person name="Hunsperger H.M."/>
            <person name="Ryken S.A."/>
            <person name="Yost W."/>
            <person name="Jha R.K."/>
            <person name="Patterson J."/>
            <person name="Monnat R.J. Jr."/>
            <person name="Barlow S.B."/>
            <person name="Starkenburg S.R."/>
            <person name="Cattolico R.A."/>
        </authorList>
    </citation>
    <scope>NUCLEOTIDE SEQUENCE</scope>
    <source>
        <strain evidence="14">CCMP291</strain>
    </source>
</reference>
<evidence type="ECO:0000256" key="10">
    <source>
        <dbReference type="RuleBase" id="RU363067"/>
    </source>
</evidence>
<comment type="caution">
    <text evidence="13">The sequence shown here is derived from an EMBL/GenBank/DDBJ whole genome shotgun (WGS) entry which is preliminary data.</text>
</comment>
<dbReference type="Pfam" id="PF00520">
    <property type="entry name" value="Ion_trans"/>
    <property type="match status" value="1"/>
</dbReference>
<dbReference type="EMBL" id="JWZX01002959">
    <property type="protein sequence ID" value="KOO25557.1"/>
    <property type="molecule type" value="Genomic_DNA"/>
</dbReference>
<feature type="domain" description="PDEase" evidence="12">
    <location>
        <begin position="311"/>
        <end position="649"/>
    </location>
</feature>
<evidence type="ECO:0000313" key="14">
    <source>
        <dbReference type="Proteomes" id="UP000037460"/>
    </source>
</evidence>
<feature type="binding site" evidence="8">
    <location>
        <position position="443"/>
    </location>
    <ligand>
        <name>AMP</name>
        <dbReference type="ChEBI" id="CHEBI:456215"/>
    </ligand>
</feature>
<dbReference type="InterPro" id="IPR023174">
    <property type="entry name" value="PDEase_CS"/>
</dbReference>
<keyword evidence="3 9" id="KW-0479">Metal-binding</keyword>
<dbReference type="GO" id="GO:0046872">
    <property type="term" value="F:metal ion binding"/>
    <property type="evidence" value="ECO:0007669"/>
    <property type="project" value="UniProtKB-KW"/>
</dbReference>
<comment type="subcellular location">
    <subcellularLocation>
        <location evidence="1">Membrane</location>
        <topology evidence="1">Multi-pass membrane protein</topology>
    </subcellularLocation>
</comment>
<dbReference type="Gene3D" id="1.20.120.350">
    <property type="entry name" value="Voltage-gated potassium channels. Chain C"/>
    <property type="match status" value="1"/>
</dbReference>
<keyword evidence="14" id="KW-1185">Reference proteome</keyword>
<evidence type="ECO:0000259" key="12">
    <source>
        <dbReference type="PROSITE" id="PS51845"/>
    </source>
</evidence>
<proteinExistence type="inferred from homology"/>
<keyword evidence="5 11" id="KW-1133">Transmembrane helix</keyword>
<dbReference type="GO" id="GO:0005216">
    <property type="term" value="F:monoatomic ion channel activity"/>
    <property type="evidence" value="ECO:0007669"/>
    <property type="project" value="InterPro"/>
</dbReference>
<evidence type="ECO:0000256" key="3">
    <source>
        <dbReference type="ARBA" id="ARBA00022723"/>
    </source>
</evidence>
<dbReference type="InterPro" id="IPR005821">
    <property type="entry name" value="Ion_trans_dom"/>
</dbReference>
<keyword evidence="2 11" id="KW-0812">Transmembrane</keyword>
<dbReference type="OrthoDB" id="546632at2759"/>
<dbReference type="GO" id="GO:0007165">
    <property type="term" value="P:signal transduction"/>
    <property type="evidence" value="ECO:0007669"/>
    <property type="project" value="InterPro"/>
</dbReference>
<dbReference type="GO" id="GO:0004114">
    <property type="term" value="F:3',5'-cyclic-nucleotide phosphodiesterase activity"/>
    <property type="evidence" value="ECO:0007669"/>
    <property type="project" value="InterPro"/>
</dbReference>
<evidence type="ECO:0000313" key="13">
    <source>
        <dbReference type="EMBL" id="KOO25557.1"/>
    </source>
</evidence>
<evidence type="ECO:0000256" key="11">
    <source>
        <dbReference type="SAM" id="Phobius"/>
    </source>
</evidence>
<feature type="binding site" evidence="9">
    <location>
        <position position="443"/>
    </location>
    <ligand>
        <name>Zn(2+)</name>
        <dbReference type="ChEBI" id="CHEBI:29105"/>
        <label>2</label>
    </ligand>
</feature>
<dbReference type="SUPFAM" id="SSF109604">
    <property type="entry name" value="HD-domain/PDEase-like"/>
    <property type="match status" value="1"/>
</dbReference>
<evidence type="ECO:0000256" key="8">
    <source>
        <dbReference type="PIRSR" id="PIRSR623088-2"/>
    </source>
</evidence>
<dbReference type="Proteomes" id="UP000037460">
    <property type="component" value="Unassembled WGS sequence"/>
</dbReference>
<evidence type="ECO:0000256" key="2">
    <source>
        <dbReference type="ARBA" id="ARBA00022692"/>
    </source>
</evidence>
<sequence>MLKRTTTVSTFHPPGEKRKLSLRQRLRIFTDDRRVEGTSIIIVLIYFLLILLNIVVPEVMFSTNDSRVTVEWRHFIIVWQRAFWIIDLVFLLFFFIESVVRIYAWGMIYLCDVINIIDFLIIFGSFVMLWVVLPYTMAGGDESSLGTALALLRIFRVFRIVRLIVILIKVKKSRETAQLMRQKAKFKRLGSPVERVIDILVGLKRKAESIVERDHVNFMIEAVVSGDLYTVHMGLNDGRSASADSSMDQFLRDGGACETRGNAKKGGNIKARAVKKRNSLRLSASEQLKQQVVDLDGIKGSEGGAHEQGDVLRSLHSRLAHELIWVDTMLQSEPVLAVLSNLDSWDFNIFELDRASGHHPIVMIVLAYVIRLDLDLQLPIDVNNLVRFALALEAGYKHVPFHNMVHAADVVHGTAYFMMQDAVYKSLTALDLYCMILGAAMHDFEHPGVNNNFLVASRHEVAILYNDSSVLENFHLSSSFMLMRDEKVNPFAGFSPEQYRDARSTIVLAILGTDMKFHFDHLVKFKTRVSAGAFEEPDRKDVQMLLAVCMHAADVSNPAKRWELSSEWSCRVMEEFFQQGEQEAKLGLLVSPFMDRAKTDIGKCQAGFISILIKPFFEEWCSFLGAECKVIASNVDENVKRWAEKAEAALGGRAEKIHSRLPWGEPPSIVSQSPVETLDMR</sequence>
<evidence type="ECO:0000256" key="7">
    <source>
        <dbReference type="PIRSR" id="PIRSR623088-1"/>
    </source>
</evidence>
<evidence type="ECO:0000256" key="6">
    <source>
        <dbReference type="ARBA" id="ARBA00023136"/>
    </source>
</evidence>
<feature type="active site" description="Proton donor" evidence="7">
    <location>
        <position position="402"/>
    </location>
</feature>
<comment type="cofactor">
    <cofactor evidence="10">
        <name>a divalent metal cation</name>
        <dbReference type="ChEBI" id="CHEBI:60240"/>
    </cofactor>
    <text evidence="10">Binds 2 divalent metal cations per subunit. Site 1 may preferentially bind zinc ions, while site 2 has a preference for magnesium and/or manganese ions.</text>
</comment>
<dbReference type="EC" id="3.1.4.-" evidence="10"/>
<evidence type="ECO:0000256" key="1">
    <source>
        <dbReference type="ARBA" id="ARBA00004141"/>
    </source>
</evidence>
<evidence type="ECO:0000256" key="5">
    <source>
        <dbReference type="ARBA" id="ARBA00022989"/>
    </source>
</evidence>
<feature type="binding site" evidence="9">
    <location>
        <position position="554"/>
    </location>
    <ligand>
        <name>Zn(2+)</name>
        <dbReference type="ChEBI" id="CHEBI:29105"/>
        <label>1</label>
    </ligand>
</feature>
<dbReference type="InterPro" id="IPR027359">
    <property type="entry name" value="Volt_channel_dom_sf"/>
</dbReference>
<gene>
    <name evidence="13" type="ORF">Ctob_007581</name>
</gene>
<dbReference type="PROSITE" id="PS00126">
    <property type="entry name" value="PDEASE_I_1"/>
    <property type="match status" value="1"/>
</dbReference>
<evidence type="ECO:0000256" key="4">
    <source>
        <dbReference type="ARBA" id="ARBA00022801"/>
    </source>
</evidence>
<keyword evidence="4 10" id="KW-0378">Hydrolase</keyword>
<feature type="binding site" evidence="9">
    <location>
        <position position="406"/>
    </location>
    <ligand>
        <name>Zn(2+)</name>
        <dbReference type="ChEBI" id="CHEBI:29105"/>
        <label>1</label>
    </ligand>
</feature>
<feature type="transmembrane region" description="Helical" evidence="11">
    <location>
        <begin position="76"/>
        <end position="96"/>
    </location>
</feature>
<dbReference type="Pfam" id="PF00233">
    <property type="entry name" value="PDEase_I"/>
    <property type="match status" value="1"/>
</dbReference>
<feature type="transmembrane region" description="Helical" evidence="11">
    <location>
        <begin position="108"/>
        <end position="133"/>
    </location>
</feature>
<dbReference type="SUPFAM" id="SSF81324">
    <property type="entry name" value="Voltage-gated potassium channels"/>
    <property type="match status" value="1"/>
</dbReference>
<evidence type="ECO:0000256" key="9">
    <source>
        <dbReference type="PIRSR" id="PIRSR623088-3"/>
    </source>
</evidence>
<feature type="binding site" evidence="8">
    <location>
        <position position="554"/>
    </location>
    <ligand>
        <name>AMP</name>
        <dbReference type="ChEBI" id="CHEBI:456215"/>
    </ligand>
</feature>
<feature type="transmembrane region" description="Helical" evidence="11">
    <location>
        <begin position="35"/>
        <end position="56"/>
    </location>
</feature>
<organism evidence="13 14">
    <name type="scientific">Chrysochromulina tobinii</name>
    <dbReference type="NCBI Taxonomy" id="1460289"/>
    <lineage>
        <taxon>Eukaryota</taxon>
        <taxon>Haptista</taxon>
        <taxon>Haptophyta</taxon>
        <taxon>Prymnesiophyceae</taxon>
        <taxon>Prymnesiales</taxon>
        <taxon>Chrysochromulinaceae</taxon>
        <taxon>Chrysochromulina</taxon>
    </lineage>
</organism>
<feature type="binding site" evidence="8">
    <location>
        <position position="605"/>
    </location>
    <ligand>
        <name>AMP</name>
        <dbReference type="ChEBI" id="CHEBI:456215"/>
    </ligand>
</feature>
<dbReference type="PANTHER" id="PTHR11347">
    <property type="entry name" value="CYCLIC NUCLEOTIDE PHOSPHODIESTERASE"/>
    <property type="match status" value="1"/>
</dbReference>
<dbReference type="InterPro" id="IPR002073">
    <property type="entry name" value="PDEase_catalytic_dom"/>
</dbReference>
<feature type="binding site" evidence="8">
    <location>
        <begin position="402"/>
        <end position="406"/>
    </location>
    <ligand>
        <name>AMP</name>
        <dbReference type="ChEBI" id="CHEBI:456215"/>
    </ligand>
</feature>
<name>A0A0M0JGV1_9EUKA</name>
<dbReference type="PROSITE" id="PS51845">
    <property type="entry name" value="PDEASE_I_2"/>
    <property type="match status" value="1"/>
</dbReference>
<dbReference type="GO" id="GO:0016020">
    <property type="term" value="C:membrane"/>
    <property type="evidence" value="ECO:0007669"/>
    <property type="project" value="UniProtKB-SubCell"/>
</dbReference>
<comment type="similarity">
    <text evidence="10">Belongs to the cyclic nucleotide phosphodiesterase family.</text>
</comment>
<dbReference type="InterPro" id="IPR036971">
    <property type="entry name" value="PDEase_catalytic_dom_sf"/>
</dbReference>
<dbReference type="InterPro" id="IPR023088">
    <property type="entry name" value="PDEase"/>
</dbReference>
<feature type="binding site" evidence="9">
    <location>
        <position position="443"/>
    </location>
    <ligand>
        <name>Zn(2+)</name>
        <dbReference type="ChEBI" id="CHEBI:29105"/>
        <label>1</label>
    </ligand>
</feature>
<feature type="binding site" evidence="9">
    <location>
        <position position="442"/>
    </location>
    <ligand>
        <name>Zn(2+)</name>
        <dbReference type="ChEBI" id="CHEBI:29105"/>
        <label>1</label>
    </ligand>
</feature>
<protein>
    <recommendedName>
        <fullName evidence="10">Phosphodiesterase</fullName>
        <ecNumber evidence="10">3.1.4.-</ecNumber>
    </recommendedName>
</protein>
<accession>A0A0M0JGV1</accession>